<comment type="caution">
    <text evidence="1">The sequence shown here is derived from an EMBL/GenBank/DDBJ whole genome shotgun (WGS) entry which is preliminary data.</text>
</comment>
<dbReference type="Proteomes" id="UP000677228">
    <property type="component" value="Unassembled WGS sequence"/>
</dbReference>
<organism evidence="1 3">
    <name type="scientific">Didymodactylos carnosus</name>
    <dbReference type="NCBI Taxonomy" id="1234261"/>
    <lineage>
        <taxon>Eukaryota</taxon>
        <taxon>Metazoa</taxon>
        <taxon>Spiralia</taxon>
        <taxon>Gnathifera</taxon>
        <taxon>Rotifera</taxon>
        <taxon>Eurotatoria</taxon>
        <taxon>Bdelloidea</taxon>
        <taxon>Philodinida</taxon>
        <taxon>Philodinidae</taxon>
        <taxon>Didymodactylos</taxon>
    </lineage>
</organism>
<dbReference type="AlphaFoldDB" id="A0A8S2FXZ2"/>
<evidence type="ECO:0000313" key="3">
    <source>
        <dbReference type="Proteomes" id="UP000677228"/>
    </source>
</evidence>
<evidence type="ECO:0000313" key="2">
    <source>
        <dbReference type="EMBL" id="CAF4365637.1"/>
    </source>
</evidence>
<accession>A0A8S2FXZ2</accession>
<sequence>QTDGEQENLIKQLTNETIETAIKIKQLSETTV</sequence>
<dbReference type="EMBL" id="CAJOBA010066580">
    <property type="protein sequence ID" value="CAF4365637.1"/>
    <property type="molecule type" value="Genomic_DNA"/>
</dbReference>
<proteinExistence type="predicted"/>
<evidence type="ECO:0000313" key="1">
    <source>
        <dbReference type="EMBL" id="CAF1571003.1"/>
    </source>
</evidence>
<dbReference type="Proteomes" id="UP000682733">
    <property type="component" value="Unassembled WGS sequence"/>
</dbReference>
<protein>
    <submittedName>
        <fullName evidence="1">Uncharacterized protein</fullName>
    </submittedName>
</protein>
<gene>
    <name evidence="1" type="ORF">OVA965_LOCUS40360</name>
    <name evidence="2" type="ORF">TMI583_LOCUS41786</name>
</gene>
<dbReference type="EMBL" id="CAJNOK010043778">
    <property type="protein sequence ID" value="CAF1571003.1"/>
    <property type="molecule type" value="Genomic_DNA"/>
</dbReference>
<reference evidence="1" key="1">
    <citation type="submission" date="2021-02" db="EMBL/GenBank/DDBJ databases">
        <authorList>
            <person name="Nowell W R."/>
        </authorList>
    </citation>
    <scope>NUCLEOTIDE SEQUENCE</scope>
</reference>
<feature type="non-terminal residue" evidence="1">
    <location>
        <position position="1"/>
    </location>
</feature>
<name>A0A8S2FXZ2_9BILA</name>